<protein>
    <submittedName>
        <fullName evidence="1">Uncharacterized protein</fullName>
    </submittedName>
</protein>
<organism evidence="1 2">
    <name type="scientific">Lactobacillus amylovorus (strain GRL 1112)</name>
    <dbReference type="NCBI Taxonomy" id="695560"/>
    <lineage>
        <taxon>Bacteria</taxon>
        <taxon>Bacillati</taxon>
        <taxon>Bacillota</taxon>
        <taxon>Bacilli</taxon>
        <taxon>Lactobacillales</taxon>
        <taxon>Lactobacillaceae</taxon>
        <taxon>Lactobacillus</taxon>
    </lineage>
</organism>
<dbReference type="Proteomes" id="UP000007033">
    <property type="component" value="Chromosome"/>
</dbReference>
<dbReference type="EMBL" id="CP002338">
    <property type="protein sequence ID" value="ADQ59133.1"/>
    <property type="molecule type" value="Genomic_DNA"/>
</dbReference>
<reference evidence="1 2" key="1">
    <citation type="journal article" date="2011" name="J. Bacteriol.">
        <title>Genome sequence of Lactobacillus amylovorus GRL1112.</title>
        <authorList>
            <person name="Kant R."/>
            <person name="Paulin L."/>
            <person name="Alatalo E."/>
            <person name="de Vos W.M."/>
            <person name="Palva A."/>
        </authorList>
    </citation>
    <scope>NUCLEOTIDE SEQUENCE [LARGE SCALE GENOMIC DNA]</scope>
    <source>
        <strain evidence="1 2">GRL 1112</strain>
    </source>
</reference>
<evidence type="ECO:0000313" key="1">
    <source>
        <dbReference type="EMBL" id="ADQ59133.1"/>
    </source>
</evidence>
<dbReference type="HOGENOM" id="CLU_2081757_0_0_9"/>
<sequence>MAVDHMLFDLKKYYPSNYVPLLGKEIVRPKTEVMTYEEADNFSNTHDGVIPKGAIVGVVQKGSDFFITDGYKVSGPSIGSGRRWFSLNSLIQNGGVSNNPLTHVCRAVSHLERRLAW</sequence>
<evidence type="ECO:0000313" key="2">
    <source>
        <dbReference type="Proteomes" id="UP000007033"/>
    </source>
</evidence>
<name>E4SIY4_LACAR</name>
<proteinExistence type="predicted"/>
<dbReference type="KEGG" id="lam:LA2_05870"/>
<dbReference type="AlphaFoldDB" id="E4SIY4"/>
<dbReference type="RefSeq" id="WP_013437928.1">
    <property type="nucleotide sequence ID" value="NC_014724.1"/>
</dbReference>
<accession>E4SIY4</accession>
<gene>
    <name evidence="1" type="ordered locus">LA2_05870</name>
</gene>